<organism evidence="1">
    <name type="scientific">Anguilla anguilla</name>
    <name type="common">European freshwater eel</name>
    <name type="synonym">Muraena anguilla</name>
    <dbReference type="NCBI Taxonomy" id="7936"/>
    <lineage>
        <taxon>Eukaryota</taxon>
        <taxon>Metazoa</taxon>
        <taxon>Chordata</taxon>
        <taxon>Craniata</taxon>
        <taxon>Vertebrata</taxon>
        <taxon>Euteleostomi</taxon>
        <taxon>Actinopterygii</taxon>
        <taxon>Neopterygii</taxon>
        <taxon>Teleostei</taxon>
        <taxon>Anguilliformes</taxon>
        <taxon>Anguillidae</taxon>
        <taxon>Anguilla</taxon>
    </lineage>
</organism>
<reference evidence="1" key="2">
    <citation type="journal article" date="2015" name="Fish Shellfish Immunol.">
        <title>Early steps in the European eel (Anguilla anguilla)-Vibrio vulnificus interaction in the gills: Role of the RtxA13 toxin.</title>
        <authorList>
            <person name="Callol A."/>
            <person name="Pajuelo D."/>
            <person name="Ebbesson L."/>
            <person name="Teles M."/>
            <person name="MacKenzie S."/>
            <person name="Amaro C."/>
        </authorList>
    </citation>
    <scope>NUCLEOTIDE SEQUENCE</scope>
</reference>
<name>A0A0E9UC50_ANGAN</name>
<proteinExistence type="predicted"/>
<sequence length="14" mass="1607">MQTMLIHSLTISTM</sequence>
<accession>A0A0E9UC50</accession>
<protein>
    <submittedName>
        <fullName evidence="1">Uncharacterized protein</fullName>
    </submittedName>
</protein>
<dbReference type="EMBL" id="GBXM01045812">
    <property type="protein sequence ID" value="JAH62765.1"/>
    <property type="molecule type" value="Transcribed_RNA"/>
</dbReference>
<evidence type="ECO:0000313" key="1">
    <source>
        <dbReference type="EMBL" id="JAH62765.1"/>
    </source>
</evidence>
<reference evidence="1" key="1">
    <citation type="submission" date="2014-11" db="EMBL/GenBank/DDBJ databases">
        <authorList>
            <person name="Amaro Gonzalez C."/>
        </authorList>
    </citation>
    <scope>NUCLEOTIDE SEQUENCE</scope>
</reference>